<proteinExistence type="predicted"/>
<dbReference type="Pfam" id="PF00651">
    <property type="entry name" value="BTB"/>
    <property type="match status" value="1"/>
</dbReference>
<dbReference type="InterPro" id="IPR011333">
    <property type="entry name" value="SKP1/BTB/POZ_sf"/>
</dbReference>
<name>A0A8H3UCA3_VENIN</name>
<dbReference type="CDD" id="cd18186">
    <property type="entry name" value="BTB_POZ_ZBTB_KLHL-like"/>
    <property type="match status" value="1"/>
</dbReference>
<dbReference type="Gene3D" id="3.30.710.10">
    <property type="entry name" value="Potassium Channel Kv1.1, Chain A"/>
    <property type="match status" value="1"/>
</dbReference>
<reference evidence="2 3" key="1">
    <citation type="submission" date="2018-12" db="EMBL/GenBank/DDBJ databases">
        <title>Venturia inaequalis Genome Resource.</title>
        <authorList>
            <person name="Lichtner F.J."/>
        </authorList>
    </citation>
    <scope>NUCLEOTIDE SEQUENCE [LARGE SCALE GENOMIC DNA]</scope>
    <source>
        <strain evidence="2 3">120213</strain>
    </source>
</reference>
<protein>
    <recommendedName>
        <fullName evidence="1">BTB domain-containing protein</fullName>
    </recommendedName>
</protein>
<dbReference type="AlphaFoldDB" id="A0A8H3UCA3"/>
<dbReference type="EMBL" id="WNWS01000481">
    <property type="protein sequence ID" value="KAE9967003.1"/>
    <property type="molecule type" value="Genomic_DNA"/>
</dbReference>
<sequence length="155" mass="17836">MAERLAYSRRSGNEAKSKLSRLTAPISFLIEDARILNWTQTAWIRVGTDPDDQIEDEDCFSFKAFTIHESVPRGNSPFFDKIFKGEWKEAQEQTIKMPIHDPEAFETNIHWIYSRRIETLMLGRDAETKVGLAPSKEMLGNWLEISNRVLCLASS</sequence>
<dbReference type="InterPro" id="IPR000210">
    <property type="entry name" value="BTB/POZ_dom"/>
</dbReference>
<organism evidence="2 3">
    <name type="scientific">Venturia inaequalis</name>
    <name type="common">Apple scab fungus</name>
    <dbReference type="NCBI Taxonomy" id="5025"/>
    <lineage>
        <taxon>Eukaryota</taxon>
        <taxon>Fungi</taxon>
        <taxon>Dikarya</taxon>
        <taxon>Ascomycota</taxon>
        <taxon>Pezizomycotina</taxon>
        <taxon>Dothideomycetes</taxon>
        <taxon>Pleosporomycetidae</taxon>
        <taxon>Venturiales</taxon>
        <taxon>Venturiaceae</taxon>
        <taxon>Venturia</taxon>
    </lineage>
</organism>
<evidence type="ECO:0000313" key="3">
    <source>
        <dbReference type="Proteomes" id="UP000447873"/>
    </source>
</evidence>
<gene>
    <name evidence="2" type="ORF">EG328_008493</name>
</gene>
<accession>A0A8H3UCA3</accession>
<evidence type="ECO:0000313" key="2">
    <source>
        <dbReference type="EMBL" id="KAE9967003.1"/>
    </source>
</evidence>
<dbReference type="SUPFAM" id="SSF54695">
    <property type="entry name" value="POZ domain"/>
    <property type="match status" value="1"/>
</dbReference>
<evidence type="ECO:0000259" key="1">
    <source>
        <dbReference type="PROSITE" id="PS50097"/>
    </source>
</evidence>
<dbReference type="Proteomes" id="UP000447873">
    <property type="component" value="Unassembled WGS sequence"/>
</dbReference>
<dbReference type="PANTHER" id="PTHR47843:SF2">
    <property type="entry name" value="BTB DOMAIN-CONTAINING PROTEIN"/>
    <property type="match status" value="1"/>
</dbReference>
<dbReference type="PROSITE" id="PS50097">
    <property type="entry name" value="BTB"/>
    <property type="match status" value="1"/>
</dbReference>
<comment type="caution">
    <text evidence="2">The sequence shown here is derived from an EMBL/GenBank/DDBJ whole genome shotgun (WGS) entry which is preliminary data.</text>
</comment>
<feature type="domain" description="BTB" evidence="1">
    <location>
        <begin position="63"/>
        <end position="121"/>
    </location>
</feature>
<dbReference type="PANTHER" id="PTHR47843">
    <property type="entry name" value="BTB DOMAIN-CONTAINING PROTEIN-RELATED"/>
    <property type="match status" value="1"/>
</dbReference>